<dbReference type="PANTHER" id="PTHR46211">
    <property type="entry name" value="GLYCEROPHOSPHORYL DIESTER PHOSPHODIESTERASE"/>
    <property type="match status" value="1"/>
</dbReference>
<feature type="domain" description="GP-PDE" evidence="1">
    <location>
        <begin position="18"/>
        <end position="309"/>
    </location>
</feature>
<dbReference type="PANTHER" id="PTHR46211:SF14">
    <property type="entry name" value="GLYCEROPHOSPHODIESTER PHOSPHODIESTERASE"/>
    <property type="match status" value="1"/>
</dbReference>
<protein>
    <recommendedName>
        <fullName evidence="1">GP-PDE domain-containing protein</fullName>
    </recommendedName>
</protein>
<sequence>MAENISKRFTDLGVVENFDLQGHRGARGLAPENTLAGFSKALELGVTTLELDTGVTRDGVVVIHHDPYLNSDIARDTKGNWVEAKSLVLKAMTYQDLASFNVGALKPGSKYAKRFAQQKSEEFQSIPRLSDLFDLVTKSGNNNVRFNVETKINPLAPDMTVNPEAFVGALLAVINKHGMWDRVTIQSFDWRTLQLVQKRAPDIPTVYLSAQQKWLDNIAVGQKGTSGWTAGFDVDDYAGSIPKMVKSAGGSVWSPFYRELTPELVQEAHKEGLKVIPWTVNNPEDFSRLIKMGVDGIITDYPDINLSGG</sequence>
<dbReference type="GO" id="GO:0008081">
    <property type="term" value="F:phosphoric diester hydrolase activity"/>
    <property type="evidence" value="ECO:0007669"/>
    <property type="project" value="InterPro"/>
</dbReference>
<proteinExistence type="predicted"/>
<comment type="caution">
    <text evidence="2">The sequence shown here is derived from an EMBL/GenBank/DDBJ whole genome shotgun (WGS) entry which is preliminary data.</text>
</comment>
<dbReference type="SUPFAM" id="SSF51695">
    <property type="entry name" value="PLC-like phosphodiesterases"/>
    <property type="match status" value="1"/>
</dbReference>
<dbReference type="PROSITE" id="PS51704">
    <property type="entry name" value="GP_PDE"/>
    <property type="match status" value="1"/>
</dbReference>
<dbReference type="EMBL" id="LANI01000026">
    <property type="protein sequence ID" value="KKJ75776.1"/>
    <property type="molecule type" value="Genomic_DNA"/>
</dbReference>
<evidence type="ECO:0000313" key="3">
    <source>
        <dbReference type="Proteomes" id="UP000034491"/>
    </source>
</evidence>
<dbReference type="PROSITE" id="PS50007">
    <property type="entry name" value="PIPLC_X_DOMAIN"/>
    <property type="match status" value="1"/>
</dbReference>
<dbReference type="STRING" id="1549748.WH95_16640"/>
<reference evidence="2 3" key="1">
    <citation type="submission" date="2015-03" db="EMBL/GenBank/DDBJ databases">
        <title>Genome sequence of Kiloniella sp. P1-1, isolated from the gut microflora of Pacific white shrimp, Penaeus vannamei.</title>
        <authorList>
            <person name="Shao Z."/>
            <person name="Wang L."/>
            <person name="Li X."/>
        </authorList>
    </citation>
    <scope>NUCLEOTIDE SEQUENCE [LARGE SCALE GENOMIC DNA]</scope>
    <source>
        <strain evidence="2 3">P1-1</strain>
    </source>
</reference>
<dbReference type="Gene3D" id="3.20.20.190">
    <property type="entry name" value="Phosphatidylinositol (PI) phosphodiesterase"/>
    <property type="match status" value="1"/>
</dbReference>
<evidence type="ECO:0000313" key="2">
    <source>
        <dbReference type="EMBL" id="KKJ75776.1"/>
    </source>
</evidence>
<dbReference type="Pfam" id="PF03009">
    <property type="entry name" value="GDPD"/>
    <property type="match status" value="1"/>
</dbReference>
<name>A0A0M2R2A6_9PROT</name>
<evidence type="ECO:0000259" key="1">
    <source>
        <dbReference type="PROSITE" id="PS51704"/>
    </source>
</evidence>
<organism evidence="2 3">
    <name type="scientific">Kiloniella litopenaei</name>
    <dbReference type="NCBI Taxonomy" id="1549748"/>
    <lineage>
        <taxon>Bacteria</taxon>
        <taxon>Pseudomonadati</taxon>
        <taxon>Pseudomonadota</taxon>
        <taxon>Alphaproteobacteria</taxon>
        <taxon>Rhodospirillales</taxon>
        <taxon>Kiloniellaceae</taxon>
        <taxon>Kiloniella</taxon>
    </lineage>
</organism>
<keyword evidence="3" id="KW-1185">Reference proteome</keyword>
<dbReference type="InterPro" id="IPR017946">
    <property type="entry name" value="PLC-like_Pdiesterase_TIM-brl"/>
</dbReference>
<dbReference type="GO" id="GO:0006629">
    <property type="term" value="P:lipid metabolic process"/>
    <property type="evidence" value="ECO:0007669"/>
    <property type="project" value="InterPro"/>
</dbReference>
<accession>A0A0M2R2A6</accession>
<dbReference type="CDD" id="cd08567">
    <property type="entry name" value="GDPD_SpGDE_like"/>
    <property type="match status" value="1"/>
</dbReference>
<dbReference type="InterPro" id="IPR030395">
    <property type="entry name" value="GP_PDE_dom"/>
</dbReference>
<dbReference type="Proteomes" id="UP000034491">
    <property type="component" value="Unassembled WGS sequence"/>
</dbReference>
<dbReference type="AlphaFoldDB" id="A0A0M2R2A6"/>
<dbReference type="PATRIC" id="fig|1549748.8.peg.2094"/>
<gene>
    <name evidence="2" type="ORF">WH95_16640</name>
</gene>